<dbReference type="Proteomes" id="UP000261284">
    <property type="component" value="Unassembled WGS sequence"/>
</dbReference>
<dbReference type="OrthoDB" id="622552at2"/>
<evidence type="ECO:0000313" key="3">
    <source>
        <dbReference type="Proteomes" id="UP000261284"/>
    </source>
</evidence>
<feature type="chain" id="PRO_5017545298" evidence="1">
    <location>
        <begin position="23"/>
        <end position="316"/>
    </location>
</feature>
<protein>
    <submittedName>
        <fullName evidence="2">Lipid A deacylase LpxR family protein</fullName>
    </submittedName>
</protein>
<reference evidence="2 3" key="1">
    <citation type="submission" date="2018-08" db="EMBL/GenBank/DDBJ databases">
        <title>Chitinophagaceae sp. K23C18032701, a novel bacterium isolated from forest soil.</title>
        <authorList>
            <person name="Wang C."/>
        </authorList>
    </citation>
    <scope>NUCLEOTIDE SEQUENCE [LARGE SCALE GENOMIC DNA]</scope>
    <source>
        <strain evidence="2 3">K23C18032701</strain>
    </source>
</reference>
<feature type="signal peptide" evidence="1">
    <location>
        <begin position="1"/>
        <end position="22"/>
    </location>
</feature>
<evidence type="ECO:0000313" key="2">
    <source>
        <dbReference type="EMBL" id="RFM30350.1"/>
    </source>
</evidence>
<sequence length="316" mass="35709">MNSRPGYVTALLFFLFSFAATAQQEQPVAYRHQFTLTSDNDFYLALYNDRYYTEGLFFNYSWAGRDTLQKKLYAVELGQLMYNPYDYLKAGTAAIDRPYAGYLYLSLKQTRFLANDQVLQFGVSAGITGKPSLAEALQKWYHHLVGFKRPTGWAYQITAEPSLNLHALYAATLHTHDIHFAIKPVAEINLGNAFSNAQAGLILQWGVFENNSESALWNAGISSTPRHTRNPHEFFVYLHPQLNINAYNATIQGGLFTTNKGYTTPLSVVQPVVTLGAMYARNRFTFGAAAVLQGRETRTQREVQEYGSLQIGYRFN</sequence>
<dbReference type="AlphaFoldDB" id="A0A3E1NR19"/>
<dbReference type="InterPro" id="IPR018707">
    <property type="entry name" value="LpxR"/>
</dbReference>
<keyword evidence="3" id="KW-1185">Reference proteome</keyword>
<evidence type="ECO:0000256" key="1">
    <source>
        <dbReference type="SAM" id="SignalP"/>
    </source>
</evidence>
<name>A0A3E1NR19_9BACT</name>
<gene>
    <name evidence="2" type="ORF">DXN05_05165</name>
</gene>
<dbReference type="Pfam" id="PF09982">
    <property type="entry name" value="LpxR"/>
    <property type="match status" value="1"/>
</dbReference>
<comment type="caution">
    <text evidence="2">The sequence shown here is derived from an EMBL/GenBank/DDBJ whole genome shotgun (WGS) entry which is preliminary data.</text>
</comment>
<organism evidence="2 3">
    <name type="scientific">Deminuibacter soli</name>
    <dbReference type="NCBI Taxonomy" id="2291815"/>
    <lineage>
        <taxon>Bacteria</taxon>
        <taxon>Pseudomonadati</taxon>
        <taxon>Bacteroidota</taxon>
        <taxon>Chitinophagia</taxon>
        <taxon>Chitinophagales</taxon>
        <taxon>Chitinophagaceae</taxon>
        <taxon>Deminuibacter</taxon>
    </lineage>
</organism>
<dbReference type="RefSeq" id="WP_116846105.1">
    <property type="nucleotide sequence ID" value="NZ_QTJU01000001.1"/>
</dbReference>
<proteinExistence type="predicted"/>
<dbReference type="InterPro" id="IPR037107">
    <property type="entry name" value="Put_OMP_sf"/>
</dbReference>
<keyword evidence="1" id="KW-0732">Signal</keyword>
<dbReference type="Gene3D" id="2.40.128.140">
    <property type="entry name" value="Outer membrane protein"/>
    <property type="match status" value="1"/>
</dbReference>
<dbReference type="EMBL" id="QTJU01000001">
    <property type="protein sequence ID" value="RFM30350.1"/>
    <property type="molecule type" value="Genomic_DNA"/>
</dbReference>
<accession>A0A3E1NR19</accession>